<feature type="chain" id="PRO_5012123596" description="LTXXQ motif family protein" evidence="2">
    <location>
        <begin position="26"/>
        <end position="205"/>
    </location>
</feature>
<evidence type="ECO:0000313" key="4">
    <source>
        <dbReference type="Proteomes" id="UP000193083"/>
    </source>
</evidence>
<evidence type="ECO:0000256" key="1">
    <source>
        <dbReference type="SAM" id="MobiDB-lite"/>
    </source>
</evidence>
<reference evidence="3 4" key="1">
    <citation type="submission" date="2017-04" db="EMBL/GenBank/DDBJ databases">
        <authorList>
            <person name="Afonso C.L."/>
            <person name="Miller P.J."/>
            <person name="Scott M.A."/>
            <person name="Spackman E."/>
            <person name="Goraichik I."/>
            <person name="Dimitrov K.M."/>
            <person name="Suarez D.L."/>
            <person name="Swayne D.E."/>
        </authorList>
    </citation>
    <scope>NUCLEOTIDE SEQUENCE [LARGE SCALE GENOMIC DNA]</scope>
    <source>
        <strain evidence="3 4">B5P</strain>
    </source>
</reference>
<protein>
    <recommendedName>
        <fullName evidence="5">LTXXQ motif family protein</fullName>
    </recommendedName>
</protein>
<accession>A0A1X7NHD5</accession>
<keyword evidence="2" id="KW-0732">Signal</keyword>
<dbReference type="RefSeq" id="WP_176247476.1">
    <property type="nucleotide sequence ID" value="NZ_FXBL01000004.1"/>
</dbReference>
<proteinExistence type="predicted"/>
<dbReference type="EMBL" id="FXBL01000004">
    <property type="protein sequence ID" value="SMH37231.1"/>
    <property type="molecule type" value="Genomic_DNA"/>
</dbReference>
<evidence type="ECO:0000313" key="3">
    <source>
        <dbReference type="EMBL" id="SMH37231.1"/>
    </source>
</evidence>
<feature type="region of interest" description="Disordered" evidence="1">
    <location>
        <begin position="93"/>
        <end position="122"/>
    </location>
</feature>
<dbReference type="AlphaFoldDB" id="A0A1X7NHD5"/>
<gene>
    <name evidence="3" type="ORF">SAMN02982922_1880</name>
</gene>
<organism evidence="3 4">
    <name type="scientific">Mesorhizobium australicum</name>
    <dbReference type="NCBI Taxonomy" id="536018"/>
    <lineage>
        <taxon>Bacteria</taxon>
        <taxon>Pseudomonadati</taxon>
        <taxon>Pseudomonadota</taxon>
        <taxon>Alphaproteobacteria</taxon>
        <taxon>Hyphomicrobiales</taxon>
        <taxon>Phyllobacteriaceae</taxon>
        <taxon>Mesorhizobium</taxon>
    </lineage>
</organism>
<evidence type="ECO:0000256" key="2">
    <source>
        <dbReference type="SAM" id="SignalP"/>
    </source>
</evidence>
<sequence length="205" mass="21471">MKRSLTTIGLLSATLLAAAPGMANAFQTERMPVQFGQAEPGGEPERGPESMGQLGLDIAAKLSAAETYVGITTAQEDAWRAYTSALIAFFEHPAPIGGEHGPGRDGPPPALGTEQAKPAAPSPAPLFAERVADSAIEQGEKARTLKAAAGSLRATLSGDQLVRLIEAEIAFAPPHGDPEGRPGDWRDHGRPYMPFDMSPPPPTDE</sequence>
<name>A0A1X7NHD5_9HYPH</name>
<evidence type="ECO:0008006" key="5">
    <source>
        <dbReference type="Google" id="ProtNLM"/>
    </source>
</evidence>
<feature type="compositionally biased region" description="Basic and acidic residues" evidence="1">
    <location>
        <begin position="176"/>
        <end position="190"/>
    </location>
</feature>
<dbReference type="Proteomes" id="UP000193083">
    <property type="component" value="Unassembled WGS sequence"/>
</dbReference>
<feature type="signal peptide" evidence="2">
    <location>
        <begin position="1"/>
        <end position="25"/>
    </location>
</feature>
<keyword evidence="4" id="KW-1185">Reference proteome</keyword>
<feature type="region of interest" description="Disordered" evidence="1">
    <location>
        <begin position="172"/>
        <end position="205"/>
    </location>
</feature>